<protein>
    <submittedName>
        <fullName evidence="1">Uncharacterized protein</fullName>
    </submittedName>
</protein>
<reference evidence="1 2" key="1">
    <citation type="submission" date="2018-03" db="EMBL/GenBank/DDBJ databases">
        <title>Draft genome sequence of Rohu Carp (Labeo rohita).</title>
        <authorList>
            <person name="Das P."/>
            <person name="Kushwaha B."/>
            <person name="Joshi C.G."/>
            <person name="Kumar D."/>
            <person name="Nagpure N.S."/>
            <person name="Sahoo L."/>
            <person name="Das S.P."/>
            <person name="Bit A."/>
            <person name="Patnaik S."/>
            <person name="Meher P.K."/>
            <person name="Jayasankar P."/>
            <person name="Koringa P.G."/>
            <person name="Patel N.V."/>
            <person name="Hinsu A.T."/>
            <person name="Kumar R."/>
            <person name="Pandey M."/>
            <person name="Agarwal S."/>
            <person name="Srivastava S."/>
            <person name="Singh M."/>
            <person name="Iquebal M.A."/>
            <person name="Jaiswal S."/>
            <person name="Angadi U.B."/>
            <person name="Kumar N."/>
            <person name="Raza M."/>
            <person name="Shah T.M."/>
            <person name="Rai A."/>
            <person name="Jena J.K."/>
        </authorList>
    </citation>
    <scope>NUCLEOTIDE SEQUENCE [LARGE SCALE GENOMIC DNA]</scope>
    <source>
        <strain evidence="1">DASCIFA01</strain>
        <tissue evidence="1">Testis</tissue>
    </source>
</reference>
<organism evidence="1 2">
    <name type="scientific">Labeo rohita</name>
    <name type="common">Indian major carp</name>
    <name type="synonym">Cyprinus rohita</name>
    <dbReference type="NCBI Taxonomy" id="84645"/>
    <lineage>
        <taxon>Eukaryota</taxon>
        <taxon>Metazoa</taxon>
        <taxon>Chordata</taxon>
        <taxon>Craniata</taxon>
        <taxon>Vertebrata</taxon>
        <taxon>Euteleostomi</taxon>
        <taxon>Actinopterygii</taxon>
        <taxon>Neopterygii</taxon>
        <taxon>Teleostei</taxon>
        <taxon>Ostariophysi</taxon>
        <taxon>Cypriniformes</taxon>
        <taxon>Cyprinidae</taxon>
        <taxon>Labeoninae</taxon>
        <taxon>Labeonini</taxon>
        <taxon>Labeo</taxon>
    </lineage>
</organism>
<gene>
    <name evidence="1" type="ORF">ROHU_022693</name>
</gene>
<dbReference type="EMBL" id="QBIY01012559">
    <property type="protein sequence ID" value="RXN23684.1"/>
    <property type="molecule type" value="Genomic_DNA"/>
</dbReference>
<comment type="caution">
    <text evidence="1">The sequence shown here is derived from an EMBL/GenBank/DDBJ whole genome shotgun (WGS) entry which is preliminary data.</text>
</comment>
<sequence length="93" mass="9910">MAGTKVRIHSTAPAFLMDMEVAFGSGMDGMAGSGSVFSMGSGFRFVTGMGWITPGTLDTRKDFPVPLAHSVWSVLSCSERFRSSLVSNESRNA</sequence>
<dbReference type="Proteomes" id="UP000290572">
    <property type="component" value="Unassembled WGS sequence"/>
</dbReference>
<accession>A0A498MW21</accession>
<keyword evidence="2" id="KW-1185">Reference proteome</keyword>
<proteinExistence type="predicted"/>
<name>A0A498MW21_LABRO</name>
<evidence type="ECO:0000313" key="2">
    <source>
        <dbReference type="Proteomes" id="UP000290572"/>
    </source>
</evidence>
<evidence type="ECO:0000313" key="1">
    <source>
        <dbReference type="EMBL" id="RXN23684.1"/>
    </source>
</evidence>
<dbReference type="AlphaFoldDB" id="A0A498MW21"/>